<evidence type="ECO:0000313" key="3">
    <source>
        <dbReference type="Proteomes" id="UP000799777"/>
    </source>
</evidence>
<feature type="compositionally biased region" description="Pro residues" evidence="1">
    <location>
        <begin position="85"/>
        <end position="105"/>
    </location>
</feature>
<feature type="compositionally biased region" description="Basic residues" evidence="1">
    <location>
        <begin position="54"/>
        <end position="63"/>
    </location>
</feature>
<dbReference type="AlphaFoldDB" id="A0A9P4LQ43"/>
<gene>
    <name evidence="2" type="ORF">EK21DRAFT_110854</name>
</gene>
<dbReference type="Proteomes" id="UP000799777">
    <property type="component" value="Unassembled WGS sequence"/>
</dbReference>
<organism evidence="2 3">
    <name type="scientific">Setomelanomma holmii</name>
    <dbReference type="NCBI Taxonomy" id="210430"/>
    <lineage>
        <taxon>Eukaryota</taxon>
        <taxon>Fungi</taxon>
        <taxon>Dikarya</taxon>
        <taxon>Ascomycota</taxon>
        <taxon>Pezizomycotina</taxon>
        <taxon>Dothideomycetes</taxon>
        <taxon>Pleosporomycetidae</taxon>
        <taxon>Pleosporales</taxon>
        <taxon>Pleosporineae</taxon>
        <taxon>Phaeosphaeriaceae</taxon>
        <taxon>Setomelanomma</taxon>
    </lineage>
</organism>
<feature type="region of interest" description="Disordered" evidence="1">
    <location>
        <begin position="52"/>
        <end position="112"/>
    </location>
</feature>
<comment type="caution">
    <text evidence="2">The sequence shown here is derived from an EMBL/GenBank/DDBJ whole genome shotgun (WGS) entry which is preliminary data.</text>
</comment>
<name>A0A9P4LQ43_9PLEO</name>
<sequence length="177" mass="19405">MARLTADYYNDKDTEDLFVFVRTHGGQVRARERTKAKAIALNIERSDAEAWFKGKARIGKPRNKNPFESERDDEDADDPSMQAPPAQPSLAPVPGPPPPAPPTPTPLNVAPIGSIPEYLKADLLEAHAAWLEANKTGLATKADPAEDRLDELESREKAINQPEFRAFKFGPGGYGNT</sequence>
<protein>
    <submittedName>
        <fullName evidence="2">Uncharacterized protein</fullName>
    </submittedName>
</protein>
<reference evidence="2" key="1">
    <citation type="journal article" date="2020" name="Stud. Mycol.">
        <title>101 Dothideomycetes genomes: a test case for predicting lifestyles and emergence of pathogens.</title>
        <authorList>
            <person name="Haridas S."/>
            <person name="Albert R."/>
            <person name="Binder M."/>
            <person name="Bloem J."/>
            <person name="Labutti K."/>
            <person name="Salamov A."/>
            <person name="Andreopoulos B."/>
            <person name="Baker S."/>
            <person name="Barry K."/>
            <person name="Bills G."/>
            <person name="Bluhm B."/>
            <person name="Cannon C."/>
            <person name="Castanera R."/>
            <person name="Culley D."/>
            <person name="Daum C."/>
            <person name="Ezra D."/>
            <person name="Gonzalez J."/>
            <person name="Henrissat B."/>
            <person name="Kuo A."/>
            <person name="Liang C."/>
            <person name="Lipzen A."/>
            <person name="Lutzoni F."/>
            <person name="Magnuson J."/>
            <person name="Mondo S."/>
            <person name="Nolan M."/>
            <person name="Ohm R."/>
            <person name="Pangilinan J."/>
            <person name="Park H.-J."/>
            <person name="Ramirez L."/>
            <person name="Alfaro M."/>
            <person name="Sun H."/>
            <person name="Tritt A."/>
            <person name="Yoshinaga Y."/>
            <person name="Zwiers L.-H."/>
            <person name="Turgeon B."/>
            <person name="Goodwin S."/>
            <person name="Spatafora J."/>
            <person name="Crous P."/>
            <person name="Grigoriev I."/>
        </authorList>
    </citation>
    <scope>NUCLEOTIDE SEQUENCE</scope>
    <source>
        <strain evidence="2">CBS 110217</strain>
    </source>
</reference>
<accession>A0A9P4LQ43</accession>
<proteinExistence type="predicted"/>
<dbReference type="EMBL" id="ML978180">
    <property type="protein sequence ID" value="KAF2031484.1"/>
    <property type="molecule type" value="Genomic_DNA"/>
</dbReference>
<evidence type="ECO:0000313" key="2">
    <source>
        <dbReference type="EMBL" id="KAF2031484.1"/>
    </source>
</evidence>
<keyword evidence="3" id="KW-1185">Reference proteome</keyword>
<evidence type="ECO:0000256" key="1">
    <source>
        <dbReference type="SAM" id="MobiDB-lite"/>
    </source>
</evidence>